<organism evidence="6 7">
    <name type="scientific">Vibrio xiamenensis</name>
    <dbReference type="NCBI Taxonomy" id="861298"/>
    <lineage>
        <taxon>Bacteria</taxon>
        <taxon>Pseudomonadati</taxon>
        <taxon>Pseudomonadota</taxon>
        <taxon>Gammaproteobacteria</taxon>
        <taxon>Vibrionales</taxon>
        <taxon>Vibrionaceae</taxon>
        <taxon>Vibrio</taxon>
    </lineage>
</organism>
<dbReference type="AlphaFoldDB" id="A0A1G7XXJ8"/>
<evidence type="ECO:0000313" key="7">
    <source>
        <dbReference type="Proteomes" id="UP000198854"/>
    </source>
</evidence>
<protein>
    <submittedName>
        <fullName evidence="6">Glycosyl hydrolases family 28</fullName>
    </submittedName>
</protein>
<evidence type="ECO:0000313" key="5">
    <source>
        <dbReference type="EMBL" id="SDG77485.1"/>
    </source>
</evidence>
<accession>A0A1G7XXJ8</accession>
<dbReference type="SMART" id="SM00710">
    <property type="entry name" value="PbH1"/>
    <property type="match status" value="5"/>
</dbReference>
<dbReference type="PANTHER" id="PTHR31339">
    <property type="entry name" value="PECTIN LYASE-RELATED"/>
    <property type="match status" value="1"/>
</dbReference>
<gene>
    <name evidence="5" type="ORF">SAMN04488136_102291</name>
    <name evidence="6" type="ORF">SAMN04488136_10495</name>
</gene>
<dbReference type="RefSeq" id="WP_093269503.1">
    <property type="nucleotide sequence ID" value="NZ_FNDD01000002.1"/>
</dbReference>
<dbReference type="Pfam" id="PF00295">
    <property type="entry name" value="Glyco_hydro_28"/>
    <property type="match status" value="1"/>
</dbReference>
<dbReference type="InterPro" id="IPR012334">
    <property type="entry name" value="Pectin_lyas_fold"/>
</dbReference>
<keyword evidence="2 4" id="KW-0378">Hydrolase</keyword>
<dbReference type="EMBL" id="FNDD01000004">
    <property type="protein sequence ID" value="SDG88887.1"/>
    <property type="molecule type" value="Genomic_DNA"/>
</dbReference>
<dbReference type="OrthoDB" id="9795222at2"/>
<reference evidence="7" key="2">
    <citation type="submission" date="2016-10" db="EMBL/GenBank/DDBJ databases">
        <authorList>
            <person name="Varghese N."/>
            <person name="Submissions S."/>
        </authorList>
    </citation>
    <scope>NUCLEOTIDE SEQUENCE [LARGE SCALE GENOMIC DNA]</scope>
    <source>
        <strain evidence="7">CGMCC 1.10228</strain>
    </source>
</reference>
<dbReference type="Gene3D" id="2.160.20.10">
    <property type="entry name" value="Single-stranded right-handed beta-helix, Pectin lyase-like"/>
    <property type="match status" value="1"/>
</dbReference>
<name>A0A1G7XXJ8_9VIBR</name>
<dbReference type="InterPro" id="IPR051801">
    <property type="entry name" value="GH28_Enzymes"/>
</dbReference>
<dbReference type="STRING" id="861298.SAMN04488136_102291"/>
<keyword evidence="3 4" id="KW-0326">Glycosidase</keyword>
<dbReference type="GO" id="GO:0005975">
    <property type="term" value="P:carbohydrate metabolic process"/>
    <property type="evidence" value="ECO:0007669"/>
    <property type="project" value="InterPro"/>
</dbReference>
<dbReference type="InterPro" id="IPR011050">
    <property type="entry name" value="Pectin_lyase_fold/virulence"/>
</dbReference>
<dbReference type="Proteomes" id="UP000198854">
    <property type="component" value="Unassembled WGS sequence"/>
</dbReference>
<dbReference type="PANTHER" id="PTHR31339:SF0">
    <property type="entry name" value="PECTIN LYASE-LIKE SUPERFAMILY PROTEIN"/>
    <property type="match status" value="1"/>
</dbReference>
<evidence type="ECO:0000256" key="4">
    <source>
        <dbReference type="RuleBase" id="RU361169"/>
    </source>
</evidence>
<keyword evidence="7" id="KW-1185">Reference proteome</keyword>
<dbReference type="SUPFAM" id="SSF51126">
    <property type="entry name" value="Pectin lyase-like"/>
    <property type="match status" value="1"/>
</dbReference>
<reference evidence="6 7" key="1">
    <citation type="submission" date="2016-10" db="EMBL/GenBank/DDBJ databases">
        <authorList>
            <person name="de Groot N.N."/>
        </authorList>
    </citation>
    <scope>NUCLEOTIDE SEQUENCE [LARGE SCALE GENOMIC DNA]</scope>
    <source>
        <strain evidence="6 7">CGMCC 1.10228</strain>
    </source>
</reference>
<evidence type="ECO:0000256" key="2">
    <source>
        <dbReference type="ARBA" id="ARBA00022801"/>
    </source>
</evidence>
<evidence type="ECO:0000313" key="6">
    <source>
        <dbReference type="EMBL" id="SDG88887.1"/>
    </source>
</evidence>
<evidence type="ECO:0000256" key="3">
    <source>
        <dbReference type="ARBA" id="ARBA00023295"/>
    </source>
</evidence>
<comment type="similarity">
    <text evidence="1 4">Belongs to the glycosyl hydrolase 28 family.</text>
</comment>
<proteinExistence type="inferred from homology"/>
<sequence>MYTNLNDFAPTADGVTLNTHVFERAIATLRAQGGGILYVPPGRYLSGAICLESNISLHLSAGAELIASPNYQDFCAARSEVMAEGSHYGFIFAKGKYNVGISGAGVINGNAPAYNAEQADELGYRKPHSLRPRTVIFEQCQSVLIENITVVDSPMWTLHMVGCERGQIRNIKVQNSFKYTNTDAIDLDGCRDFIVSGCMLRTADDGVCLKTSRKSDGMDWPCENILVENCLIRSHSSALKIGTESYNLFNNIKFSNCIISGSNRGLALVSRDGGAIRNVSFDNISIETEFTAPCHWGKADPIYVTAKRRHGERPCGVIEHISFSNITIRSPGAINLHAQELGLVRDVRLFNVNQQQLDSSDPDRGTYDVRPPCNPMQSDNSGMDNAYTILQGETRPWGVWSYPDGIPAVYAHNIAKDELRLTCCQFDQQSGTHWNAEKVVFIQGDA</sequence>
<dbReference type="EMBL" id="FNDD01000002">
    <property type="protein sequence ID" value="SDG77485.1"/>
    <property type="molecule type" value="Genomic_DNA"/>
</dbReference>
<dbReference type="InterPro" id="IPR006626">
    <property type="entry name" value="PbH1"/>
</dbReference>
<dbReference type="GO" id="GO:0004650">
    <property type="term" value="F:polygalacturonase activity"/>
    <property type="evidence" value="ECO:0007669"/>
    <property type="project" value="InterPro"/>
</dbReference>
<dbReference type="InterPro" id="IPR000743">
    <property type="entry name" value="Glyco_hydro_28"/>
</dbReference>
<evidence type="ECO:0000256" key="1">
    <source>
        <dbReference type="ARBA" id="ARBA00008834"/>
    </source>
</evidence>